<name>A0A8J3I6G2_9CHLR</name>
<comment type="caution">
    <text evidence="2">The sequence shown here is derived from an EMBL/GenBank/DDBJ whole genome shotgun (WGS) entry which is preliminary data.</text>
</comment>
<accession>A0A8J3I6G2</accession>
<dbReference type="RefSeq" id="WP_220196985.1">
    <property type="nucleotide sequence ID" value="NZ_BNJF01000003.1"/>
</dbReference>
<dbReference type="Proteomes" id="UP000612362">
    <property type="component" value="Unassembled WGS sequence"/>
</dbReference>
<dbReference type="AlphaFoldDB" id="A0A8J3I6G2"/>
<dbReference type="Gene3D" id="2.120.10.70">
    <property type="entry name" value="Fucose-specific lectin"/>
    <property type="match status" value="1"/>
</dbReference>
<dbReference type="GO" id="GO:0006508">
    <property type="term" value="P:proteolysis"/>
    <property type="evidence" value="ECO:0007669"/>
    <property type="project" value="InterPro"/>
</dbReference>
<dbReference type="Pfam" id="PF01400">
    <property type="entry name" value="Astacin"/>
    <property type="match status" value="1"/>
</dbReference>
<keyword evidence="3" id="KW-1185">Reference proteome</keyword>
<dbReference type="InterPro" id="IPR024079">
    <property type="entry name" value="MetalloPept_cat_dom_sf"/>
</dbReference>
<dbReference type="Gene3D" id="3.40.390.10">
    <property type="entry name" value="Collagenase (Catalytic Domain)"/>
    <property type="match status" value="1"/>
</dbReference>
<dbReference type="GO" id="GO:0004222">
    <property type="term" value="F:metalloendopeptidase activity"/>
    <property type="evidence" value="ECO:0007669"/>
    <property type="project" value="InterPro"/>
</dbReference>
<evidence type="ECO:0000313" key="3">
    <source>
        <dbReference type="Proteomes" id="UP000612362"/>
    </source>
</evidence>
<feature type="domain" description="Peptidase M12A" evidence="1">
    <location>
        <begin position="11"/>
        <end position="64"/>
    </location>
</feature>
<organism evidence="2 3">
    <name type="scientific">Ktedonospora formicarum</name>
    <dbReference type="NCBI Taxonomy" id="2778364"/>
    <lineage>
        <taxon>Bacteria</taxon>
        <taxon>Bacillati</taxon>
        <taxon>Chloroflexota</taxon>
        <taxon>Ktedonobacteria</taxon>
        <taxon>Ktedonobacterales</taxon>
        <taxon>Ktedonobacteraceae</taxon>
        <taxon>Ktedonospora</taxon>
    </lineage>
</organism>
<gene>
    <name evidence="2" type="ORF">KSX_59080</name>
</gene>
<dbReference type="InterPro" id="IPR001506">
    <property type="entry name" value="Peptidase_M12A"/>
</dbReference>
<evidence type="ECO:0000259" key="1">
    <source>
        <dbReference type="Pfam" id="PF01400"/>
    </source>
</evidence>
<protein>
    <recommendedName>
        <fullName evidence="1">Peptidase M12A domain-containing protein</fullName>
    </recommendedName>
</protein>
<dbReference type="SUPFAM" id="SSF89372">
    <property type="entry name" value="Fucose-specific lectin"/>
    <property type="match status" value="1"/>
</dbReference>
<reference evidence="2" key="1">
    <citation type="submission" date="2020-10" db="EMBL/GenBank/DDBJ databases">
        <title>Taxonomic study of unclassified bacteria belonging to the class Ktedonobacteria.</title>
        <authorList>
            <person name="Yabe S."/>
            <person name="Wang C.M."/>
            <person name="Zheng Y."/>
            <person name="Sakai Y."/>
            <person name="Cavaletti L."/>
            <person name="Monciardini P."/>
            <person name="Donadio S."/>
        </authorList>
    </citation>
    <scope>NUCLEOTIDE SEQUENCE</scope>
    <source>
        <strain evidence="2">SOSP1-1</strain>
    </source>
</reference>
<sequence>MVASSQPLKLWPSWKIPYTFALDCPDDIRQGALDAIHEIETYTCVRFCEKRSENNHIEISTHSHNGKYTWTLHGTLPDDVRTKADPSLASYKNRLYFAWRDDQANGNMYIGFLDAFHKWSGKFHIPHDARTISTPKLAVFADQLYVFWQGAGAGSNIWYASTDGNGHWTAQKHKDIYTRSSPAVVAHNDQLHLVWQGYDNQLLYARLDAYDHLDGPFSIYNYKVVSAPALGIFNDRLYLAWQEDYLLNKTSNLWYADFDGAQWSGKVRIADFGAGASPTLCAYQQSLIMAWPSFVPDRYFVQYAYYTGQPTP</sequence>
<dbReference type="EMBL" id="BNJF01000003">
    <property type="protein sequence ID" value="GHO47745.1"/>
    <property type="molecule type" value="Genomic_DNA"/>
</dbReference>
<evidence type="ECO:0000313" key="2">
    <source>
        <dbReference type="EMBL" id="GHO47745.1"/>
    </source>
</evidence>
<proteinExistence type="predicted"/>